<dbReference type="OrthoDB" id="5333491at2759"/>
<dbReference type="Proteomes" id="UP000730481">
    <property type="component" value="Unassembled WGS sequence"/>
</dbReference>
<dbReference type="EMBL" id="PVQB02000172">
    <property type="protein sequence ID" value="KAF4341846.1"/>
    <property type="molecule type" value="Genomic_DNA"/>
</dbReference>
<name>A0A9P5DYF4_9HYPO</name>
<protein>
    <recommendedName>
        <fullName evidence="3">F-box domain-containing protein</fullName>
    </recommendedName>
</protein>
<proteinExistence type="predicted"/>
<accession>A0A9P5DYF4</accession>
<evidence type="ECO:0008006" key="3">
    <source>
        <dbReference type="Google" id="ProtNLM"/>
    </source>
</evidence>
<reference evidence="1" key="2">
    <citation type="submission" date="2020-02" db="EMBL/GenBank/DDBJ databases">
        <title>Identification and distribution of gene clusters putatively required for synthesis of sphingolipid metabolism inhibitors in phylogenetically diverse species of the filamentous fungus Fusarium.</title>
        <authorList>
            <person name="Kim H.-S."/>
            <person name="Busman M."/>
            <person name="Brown D.W."/>
            <person name="Divon H."/>
            <person name="Uhlig S."/>
            <person name="Proctor R.H."/>
        </authorList>
    </citation>
    <scope>NUCLEOTIDE SEQUENCE</scope>
    <source>
        <strain evidence="1">NRRL 25174</strain>
    </source>
</reference>
<comment type="caution">
    <text evidence="1">The sequence shown here is derived from an EMBL/GenBank/DDBJ whole genome shotgun (WGS) entry which is preliminary data.</text>
</comment>
<reference evidence="1" key="1">
    <citation type="journal article" date="2017" name="Mycologia">
        <title>Fusarium algeriense, sp. nov., a novel toxigenic crown rot pathogen of durum wheat from Algeria is nested in the Fusarium burgessii species complex.</title>
        <authorList>
            <person name="Laraba I."/>
            <person name="Keddad A."/>
            <person name="Boureghda H."/>
            <person name="Abdallah N."/>
            <person name="Vaughan M.M."/>
            <person name="Proctor R.H."/>
            <person name="Busman M."/>
            <person name="O'Donnell K."/>
        </authorList>
    </citation>
    <scope>NUCLEOTIDE SEQUENCE</scope>
    <source>
        <strain evidence="1">NRRL 25174</strain>
    </source>
</reference>
<evidence type="ECO:0000313" key="2">
    <source>
        <dbReference type="Proteomes" id="UP000730481"/>
    </source>
</evidence>
<gene>
    <name evidence="1" type="ORF">FBEOM_4230</name>
</gene>
<keyword evidence="2" id="KW-1185">Reference proteome</keyword>
<sequence>MELLSTEILSMIASEAAASVPEVDLNTIFDVWDIDNKLKYPSSLPRENSLAPFAVVSRKWQLAFEPFAFHTLILSPKRLAEAVEFGYLTQRRLGYVRIVAVPISFSLPRPWDDPIVFPCVGEWPTVAKKRSVKEDQDDALCDDEVEAVDEDINDEEDFPNVTDFPRLPDRGYDRIFARIIKILSRTLKVAPIHENEQPYIDIRFGFPVPREYGLPNPAYPVENREADPMEGFWTTPVDLPDLPIPLENRECDSMEDDWGTPVYLGLDLGDEELPELPVIASCSFELVSWSIFFLPDVACAIASKMPCLNKLKLHLSDREWRAVGFRKRLRRNLANSLSALPASICDFDFHYSRGVPRDHSHQPASIIDPEEECDLLSQELFKFSQRENMVRFSASGSFELNILGSSEERLGSSHGWSKLQHYDIGFLPITPSGRWLAIRYTDTPNTDRSRIKRWGPPCEAARGPASNFQTNEFRGTVDAGYAHDLLFAAGQAASQMPSLVNMNVKVGVIEGYKISYTSKKVKTEPCMRIDGWKLQPPTEELVSIWRRAAQRHKRDFMVLWADSGADGFAIWFSY</sequence>
<organism evidence="1 2">
    <name type="scientific">Fusarium beomiforme</name>
    <dbReference type="NCBI Taxonomy" id="44412"/>
    <lineage>
        <taxon>Eukaryota</taxon>
        <taxon>Fungi</taxon>
        <taxon>Dikarya</taxon>
        <taxon>Ascomycota</taxon>
        <taxon>Pezizomycotina</taxon>
        <taxon>Sordariomycetes</taxon>
        <taxon>Hypocreomycetidae</taxon>
        <taxon>Hypocreales</taxon>
        <taxon>Nectriaceae</taxon>
        <taxon>Fusarium</taxon>
        <taxon>Fusarium burgessii species complex</taxon>
    </lineage>
</organism>
<evidence type="ECO:0000313" key="1">
    <source>
        <dbReference type="EMBL" id="KAF4341846.1"/>
    </source>
</evidence>
<dbReference type="AlphaFoldDB" id="A0A9P5DYF4"/>